<name>A0AAD4HGB5_9AGAM</name>
<protein>
    <submittedName>
        <fullName evidence="1">Uncharacterized protein</fullName>
    </submittedName>
</protein>
<evidence type="ECO:0000313" key="2">
    <source>
        <dbReference type="Proteomes" id="UP001195769"/>
    </source>
</evidence>
<dbReference type="RefSeq" id="XP_041220742.1">
    <property type="nucleotide sequence ID" value="XM_041375748.1"/>
</dbReference>
<dbReference type="AlphaFoldDB" id="A0AAD4HGB5"/>
<dbReference type="Proteomes" id="UP001195769">
    <property type="component" value="Unassembled WGS sequence"/>
</dbReference>
<accession>A0AAD4HGB5</accession>
<organism evidence="1 2">
    <name type="scientific">Suillus fuscotomentosus</name>
    <dbReference type="NCBI Taxonomy" id="1912939"/>
    <lineage>
        <taxon>Eukaryota</taxon>
        <taxon>Fungi</taxon>
        <taxon>Dikarya</taxon>
        <taxon>Basidiomycota</taxon>
        <taxon>Agaricomycotina</taxon>
        <taxon>Agaricomycetes</taxon>
        <taxon>Agaricomycetidae</taxon>
        <taxon>Boletales</taxon>
        <taxon>Suillineae</taxon>
        <taxon>Suillaceae</taxon>
        <taxon>Suillus</taxon>
    </lineage>
</organism>
<evidence type="ECO:0000313" key="1">
    <source>
        <dbReference type="EMBL" id="KAG1895166.1"/>
    </source>
</evidence>
<dbReference type="GeneID" id="64670046"/>
<dbReference type="EMBL" id="JABBWK010000070">
    <property type="protein sequence ID" value="KAG1895166.1"/>
    <property type="molecule type" value="Genomic_DNA"/>
</dbReference>
<proteinExistence type="predicted"/>
<comment type="caution">
    <text evidence="1">The sequence shown here is derived from an EMBL/GenBank/DDBJ whole genome shotgun (WGS) entry which is preliminary data.</text>
</comment>
<gene>
    <name evidence="1" type="ORF">F5891DRAFT_960597</name>
</gene>
<feature type="non-terminal residue" evidence="1">
    <location>
        <position position="100"/>
    </location>
</feature>
<sequence length="100" mass="10892">GSFYILVLAAGLELRKTIAEVGGHIFSEVGQMLRRPETSSTPTLITGSIIPTIAWIRSAMPMSLEKLFCPSFIERAGIGEILDCTDMALTDKVFGAFQQK</sequence>
<keyword evidence="2" id="KW-1185">Reference proteome</keyword>
<reference evidence="1" key="1">
    <citation type="journal article" date="2020" name="New Phytol.">
        <title>Comparative genomics reveals dynamic genome evolution in host specialist ectomycorrhizal fungi.</title>
        <authorList>
            <person name="Lofgren L.A."/>
            <person name="Nguyen N.H."/>
            <person name="Vilgalys R."/>
            <person name="Ruytinx J."/>
            <person name="Liao H.L."/>
            <person name="Branco S."/>
            <person name="Kuo A."/>
            <person name="LaButti K."/>
            <person name="Lipzen A."/>
            <person name="Andreopoulos W."/>
            <person name="Pangilinan J."/>
            <person name="Riley R."/>
            <person name="Hundley H."/>
            <person name="Na H."/>
            <person name="Barry K."/>
            <person name="Grigoriev I.V."/>
            <person name="Stajich J.E."/>
            <person name="Kennedy P.G."/>
        </authorList>
    </citation>
    <scope>NUCLEOTIDE SEQUENCE</scope>
    <source>
        <strain evidence="1">FC203</strain>
    </source>
</reference>